<dbReference type="OrthoDB" id="73875at2759"/>
<name>A0A9W9UXP8_9EURO</name>
<gene>
    <name evidence="1" type="ORF">N7496_011403</name>
</gene>
<reference evidence="1" key="1">
    <citation type="submission" date="2022-11" db="EMBL/GenBank/DDBJ databases">
        <authorList>
            <person name="Petersen C."/>
        </authorList>
    </citation>
    <scope>NUCLEOTIDE SEQUENCE</scope>
    <source>
        <strain evidence="1">IBT 29864</strain>
    </source>
</reference>
<comment type="caution">
    <text evidence="1">The sequence shown here is derived from an EMBL/GenBank/DDBJ whole genome shotgun (WGS) entry which is preliminary data.</text>
</comment>
<dbReference type="GeneID" id="81443495"/>
<keyword evidence="2" id="KW-1185">Reference proteome</keyword>
<evidence type="ECO:0000313" key="1">
    <source>
        <dbReference type="EMBL" id="KAJ5358990.1"/>
    </source>
</evidence>
<reference evidence="1" key="2">
    <citation type="journal article" date="2023" name="IMA Fungus">
        <title>Comparative genomic study of the Penicillium genus elucidates a diverse pangenome and 15 lateral gene transfer events.</title>
        <authorList>
            <person name="Petersen C."/>
            <person name="Sorensen T."/>
            <person name="Nielsen M.R."/>
            <person name="Sondergaard T.E."/>
            <person name="Sorensen J.L."/>
            <person name="Fitzpatrick D.A."/>
            <person name="Frisvad J.C."/>
            <person name="Nielsen K.L."/>
        </authorList>
    </citation>
    <scope>NUCLEOTIDE SEQUENCE</scope>
    <source>
        <strain evidence="1">IBT 29864</strain>
    </source>
</reference>
<dbReference type="EMBL" id="JAPZBS010000009">
    <property type="protein sequence ID" value="KAJ5358990.1"/>
    <property type="molecule type" value="Genomic_DNA"/>
</dbReference>
<organism evidence="1 2">
    <name type="scientific">Penicillium cataractarum</name>
    <dbReference type="NCBI Taxonomy" id="2100454"/>
    <lineage>
        <taxon>Eukaryota</taxon>
        <taxon>Fungi</taxon>
        <taxon>Dikarya</taxon>
        <taxon>Ascomycota</taxon>
        <taxon>Pezizomycotina</taxon>
        <taxon>Eurotiomycetes</taxon>
        <taxon>Eurotiomycetidae</taxon>
        <taxon>Eurotiales</taxon>
        <taxon>Aspergillaceae</taxon>
        <taxon>Penicillium</taxon>
    </lineage>
</organism>
<accession>A0A9W9UXP8</accession>
<dbReference type="RefSeq" id="XP_056550276.1">
    <property type="nucleotide sequence ID" value="XM_056704316.1"/>
</dbReference>
<dbReference type="AlphaFoldDB" id="A0A9W9UXP8"/>
<proteinExistence type="predicted"/>
<protein>
    <submittedName>
        <fullName evidence="1">Uncharacterized protein</fullName>
    </submittedName>
</protein>
<sequence length="127" mass="13958">MFTKFVESRAPVYALYKPSKGKRHQDFLLNPDEIVVVGSNSSRRATDEELYKDFGLIRCEDDYGQQIAGLEQVDPNLKVLRPSSSNLMPAPAVASTTSVLASATDDVITSERLSNFDGTNSTQQTPT</sequence>
<evidence type="ECO:0000313" key="2">
    <source>
        <dbReference type="Proteomes" id="UP001147782"/>
    </source>
</evidence>
<dbReference type="Proteomes" id="UP001147782">
    <property type="component" value="Unassembled WGS sequence"/>
</dbReference>